<dbReference type="InterPro" id="IPR003399">
    <property type="entry name" value="Mce/MlaD"/>
</dbReference>
<organism evidence="2 3">
    <name type="scientific">Mycolicibacterium holsaticum</name>
    <dbReference type="NCBI Taxonomy" id="152142"/>
    <lineage>
        <taxon>Bacteria</taxon>
        <taxon>Bacillati</taxon>
        <taxon>Actinomycetota</taxon>
        <taxon>Actinomycetes</taxon>
        <taxon>Mycobacteriales</taxon>
        <taxon>Mycobacteriaceae</taxon>
        <taxon>Mycolicibacterium</taxon>
    </lineage>
</organism>
<dbReference type="PANTHER" id="PTHR33371">
    <property type="entry name" value="INTERMEMBRANE PHOSPHOLIPID TRANSPORT SYSTEM BINDING PROTEIN MLAD-RELATED"/>
    <property type="match status" value="1"/>
</dbReference>
<protein>
    <submittedName>
        <fullName evidence="2">Mammalian cell entry protein</fullName>
    </submittedName>
</protein>
<evidence type="ECO:0000313" key="3">
    <source>
        <dbReference type="Proteomes" id="UP000094243"/>
    </source>
</evidence>
<comment type="caution">
    <text evidence="2">The sequence shown here is derived from an EMBL/GenBank/DDBJ whole genome shotgun (WGS) entry which is preliminary data.</text>
</comment>
<proteinExistence type="predicted"/>
<dbReference type="AlphaFoldDB" id="A0A1E3R4X4"/>
<evidence type="ECO:0000313" key="2">
    <source>
        <dbReference type="EMBL" id="ODQ84884.1"/>
    </source>
</evidence>
<dbReference type="Pfam" id="PF02470">
    <property type="entry name" value="MlaD"/>
    <property type="match status" value="1"/>
</dbReference>
<dbReference type="PANTHER" id="PTHR33371:SF4">
    <property type="entry name" value="INTERMEMBRANE PHOSPHOLIPID TRANSPORT SYSTEM BINDING PROTEIN MLAD"/>
    <property type="match status" value="1"/>
</dbReference>
<evidence type="ECO:0000259" key="1">
    <source>
        <dbReference type="Pfam" id="PF02470"/>
    </source>
</evidence>
<sequence length="332" mass="35154">MAPQATSYCAVLPDSVGLYAGNPVSQMGYPIGVVDRITPGAAGVRVDFSVSGQRPLPEDVKAVVRSTSVLADRALELVGNFDGGAKLAPGECVPLSRSMTPRSLSEVIGAANTFVDGINPETSSNIGDVIAQLDQAATDSGAGLNQILTTSSTLLDNPDGAISDMSSIVSNLAVLTGSLVDMRDSMKQVVNDAAVTTPPLVDAIEGAQRMSWPLPNLVTLLSDLEVRAGDELQLTLDATADAMRILTPHARGLASLLDPLPWWINGVTHHFNNREFVMSFRPPLYRIRTPNGPAVCHFMNLSMPGSCANVAGQPYGVDINLLQYVFLEASRR</sequence>
<reference evidence="3" key="1">
    <citation type="submission" date="2016-09" db="EMBL/GenBank/DDBJ databases">
        <authorList>
            <person name="Greninger A.L."/>
            <person name="Jerome K.R."/>
            <person name="Mcnair B."/>
            <person name="Wallis C."/>
            <person name="Fang F."/>
        </authorList>
    </citation>
    <scope>NUCLEOTIDE SEQUENCE [LARGE SCALE GENOMIC DNA]</scope>
    <source>
        <strain evidence="3">M7</strain>
    </source>
</reference>
<dbReference type="EMBL" id="MIGZ01000227">
    <property type="protein sequence ID" value="ODQ84884.1"/>
    <property type="molecule type" value="Genomic_DNA"/>
</dbReference>
<feature type="domain" description="Mce/MlaD" evidence="1">
    <location>
        <begin position="7"/>
        <end position="78"/>
    </location>
</feature>
<dbReference type="Proteomes" id="UP000094243">
    <property type="component" value="Unassembled WGS sequence"/>
</dbReference>
<gene>
    <name evidence="2" type="ORF">BHQ17_25495</name>
</gene>
<dbReference type="InterPro" id="IPR052336">
    <property type="entry name" value="MlaD_Phospholipid_Transporter"/>
</dbReference>
<accession>A0A1E3R4X4</accession>
<keyword evidence="3" id="KW-1185">Reference proteome</keyword>
<name>A0A1E3R4X4_9MYCO</name>